<dbReference type="KEGG" id="eno:ECENHK_22035"/>
<evidence type="ECO:0000313" key="11">
    <source>
        <dbReference type="Proteomes" id="UP000230495"/>
    </source>
</evidence>
<evidence type="ECO:0000259" key="9">
    <source>
        <dbReference type="Pfam" id="PF12804"/>
    </source>
</evidence>
<protein>
    <recommendedName>
        <fullName evidence="8">Molybdenum cofactor guanylyltransferase</fullName>
        <shortName evidence="8">MoCo guanylyltransferase</shortName>
        <ecNumber evidence="8">2.7.7.77</ecNumber>
    </recommendedName>
    <alternativeName>
        <fullName evidence="8">GTP:molybdopterin guanylyltransferase</fullName>
    </alternativeName>
    <alternativeName>
        <fullName evidence="8">Mo-MPT guanylyltransferase</fullName>
    </alternativeName>
    <alternativeName>
        <fullName evidence="8">Molybdopterin guanylyltransferase</fullName>
    </alternativeName>
    <alternativeName>
        <fullName evidence="8">Molybdopterin-guanine dinucleotide synthase</fullName>
        <shortName evidence="8">MGD synthase</shortName>
    </alternativeName>
</protein>
<dbReference type="EMBL" id="NEEU01000026">
    <property type="protein sequence ID" value="PJD68507.1"/>
    <property type="molecule type" value="Genomic_DNA"/>
</dbReference>
<evidence type="ECO:0000256" key="3">
    <source>
        <dbReference type="ARBA" id="ARBA00022723"/>
    </source>
</evidence>
<dbReference type="Pfam" id="PF12804">
    <property type="entry name" value="NTP_transf_3"/>
    <property type="match status" value="1"/>
</dbReference>
<dbReference type="InterPro" id="IPR025877">
    <property type="entry name" value="MobA-like_NTP_Trfase"/>
</dbReference>
<keyword evidence="4 8" id="KW-0547">Nucleotide-binding</keyword>
<reference evidence="10 11" key="1">
    <citation type="journal article" date="2017" name="J. Antimicrob. Chemother.">
        <title>Characterization of the population structure, drug resistance mechanisms and plasmids of the community-associated Enterobacter cloacae complex in China.</title>
        <authorList>
            <person name="Zhou K."/>
            <person name="Yu W."/>
            <person name="Cao X."/>
            <person name="Shen P."/>
            <person name="Lu H."/>
            <person name="Luo Q."/>
            <person name="Rossen J.W.A."/>
            <person name="Xiao Y."/>
        </authorList>
    </citation>
    <scope>NUCLEOTIDE SEQUENCE [LARGE SCALE GENOMIC DNA]</scope>
    <source>
        <strain evidence="10">ECC1097</strain>
    </source>
</reference>
<organism evidence="10">
    <name type="scientific">Enterobacter kobei</name>
    <dbReference type="NCBI Taxonomy" id="208224"/>
    <lineage>
        <taxon>Bacteria</taxon>
        <taxon>Pseudomonadati</taxon>
        <taxon>Pseudomonadota</taxon>
        <taxon>Gammaproteobacteria</taxon>
        <taxon>Enterobacterales</taxon>
        <taxon>Enterobacteriaceae</taxon>
        <taxon>Enterobacter</taxon>
        <taxon>Enterobacter cloacae complex</taxon>
    </lineage>
</organism>
<dbReference type="InterPro" id="IPR029044">
    <property type="entry name" value="Nucleotide-diphossugar_trans"/>
</dbReference>
<dbReference type="GO" id="GO:0005525">
    <property type="term" value="F:GTP binding"/>
    <property type="evidence" value="ECO:0007669"/>
    <property type="project" value="UniProtKB-UniRule"/>
</dbReference>
<name>A0A145JU71_9ENTR</name>
<dbReference type="OrthoDB" id="9788394at2"/>
<dbReference type="GO" id="GO:0046872">
    <property type="term" value="F:metal ion binding"/>
    <property type="evidence" value="ECO:0007669"/>
    <property type="project" value="UniProtKB-KW"/>
</dbReference>
<comment type="similarity">
    <text evidence="8">Belongs to the MobA family.</text>
</comment>
<dbReference type="PANTHER" id="PTHR19136:SF81">
    <property type="entry name" value="MOLYBDENUM COFACTOR GUANYLYLTRANSFERASE"/>
    <property type="match status" value="1"/>
</dbReference>
<evidence type="ECO:0000256" key="5">
    <source>
        <dbReference type="ARBA" id="ARBA00022842"/>
    </source>
</evidence>
<dbReference type="InterPro" id="IPR013482">
    <property type="entry name" value="Molybde_CF_guanTrfase"/>
</dbReference>
<comment type="domain">
    <text evidence="8">The N-terminal domain determines nucleotide recognition and specific binding, while the C-terminal domain determines the specific binding to the target protein.</text>
</comment>
<dbReference type="RefSeq" id="WP_014885770.1">
    <property type="nucleotide sequence ID" value="NC_018405.1"/>
</dbReference>
<comment type="subcellular location">
    <subcellularLocation>
        <location evidence="8">Cytoplasm</location>
    </subcellularLocation>
</comment>
<dbReference type="NCBIfam" id="TIGR02665">
    <property type="entry name" value="molyb_mobA"/>
    <property type="match status" value="1"/>
</dbReference>
<dbReference type="PANTHER" id="PTHR19136">
    <property type="entry name" value="MOLYBDENUM COFACTOR GUANYLYLTRANSFERASE"/>
    <property type="match status" value="1"/>
</dbReference>
<comment type="subunit">
    <text evidence="8">Monomer.</text>
</comment>
<evidence type="ECO:0000256" key="2">
    <source>
        <dbReference type="ARBA" id="ARBA00022679"/>
    </source>
</evidence>
<evidence type="ECO:0000313" key="10">
    <source>
        <dbReference type="EMBL" id="PJD68507.1"/>
    </source>
</evidence>
<feature type="domain" description="MobA-like NTP transferase" evidence="9">
    <location>
        <begin position="9"/>
        <end position="158"/>
    </location>
</feature>
<feature type="binding site" evidence="8">
    <location>
        <position position="101"/>
    </location>
    <ligand>
        <name>GTP</name>
        <dbReference type="ChEBI" id="CHEBI:37565"/>
    </ligand>
</feature>
<dbReference type="GO" id="GO:0061603">
    <property type="term" value="F:molybdenum cofactor guanylyltransferase activity"/>
    <property type="evidence" value="ECO:0007669"/>
    <property type="project" value="UniProtKB-EC"/>
</dbReference>
<evidence type="ECO:0000256" key="6">
    <source>
        <dbReference type="ARBA" id="ARBA00023134"/>
    </source>
</evidence>
<keyword evidence="10" id="KW-0548">Nucleotidyltransferase</keyword>
<keyword evidence="2 8" id="KW-0808">Transferase</keyword>
<comment type="catalytic activity">
    <reaction evidence="8">
        <text>Mo-molybdopterin + GTP + H(+) = Mo-molybdopterin guanine dinucleotide + diphosphate</text>
        <dbReference type="Rhea" id="RHEA:34243"/>
        <dbReference type="ChEBI" id="CHEBI:15378"/>
        <dbReference type="ChEBI" id="CHEBI:33019"/>
        <dbReference type="ChEBI" id="CHEBI:37565"/>
        <dbReference type="ChEBI" id="CHEBI:71302"/>
        <dbReference type="ChEBI" id="CHEBI:71310"/>
        <dbReference type="EC" id="2.7.7.77"/>
    </reaction>
</comment>
<keyword evidence="1 8" id="KW-0963">Cytoplasm</keyword>
<dbReference type="Gene3D" id="3.90.550.10">
    <property type="entry name" value="Spore Coat Polysaccharide Biosynthesis Protein SpsA, Chain A"/>
    <property type="match status" value="1"/>
</dbReference>
<evidence type="ECO:0000256" key="8">
    <source>
        <dbReference type="HAMAP-Rule" id="MF_00316"/>
    </source>
</evidence>
<accession>A0A145JU71</accession>
<feature type="binding site" evidence="8">
    <location>
        <begin position="12"/>
        <end position="14"/>
    </location>
    <ligand>
        <name>GTP</name>
        <dbReference type="ChEBI" id="CHEBI:37565"/>
    </ligand>
</feature>
<keyword evidence="6 8" id="KW-0342">GTP-binding</keyword>
<dbReference type="HAMAP" id="MF_00316">
    <property type="entry name" value="MobA"/>
    <property type="match status" value="1"/>
</dbReference>
<feature type="binding site" evidence="8">
    <location>
        <position position="71"/>
    </location>
    <ligand>
        <name>GTP</name>
        <dbReference type="ChEBI" id="CHEBI:37565"/>
    </ligand>
</feature>
<dbReference type="AlphaFoldDB" id="A0A145JU71"/>
<evidence type="ECO:0000256" key="1">
    <source>
        <dbReference type="ARBA" id="ARBA00022490"/>
    </source>
</evidence>
<dbReference type="GO" id="GO:0005737">
    <property type="term" value="C:cytoplasm"/>
    <property type="evidence" value="ECO:0007669"/>
    <property type="project" value="UniProtKB-SubCell"/>
</dbReference>
<dbReference type="CDD" id="cd02503">
    <property type="entry name" value="MobA"/>
    <property type="match status" value="1"/>
</dbReference>
<dbReference type="SUPFAM" id="SSF53448">
    <property type="entry name" value="Nucleotide-diphospho-sugar transferases"/>
    <property type="match status" value="1"/>
</dbReference>
<keyword evidence="3 8" id="KW-0479">Metal-binding</keyword>
<dbReference type="Proteomes" id="UP000230495">
    <property type="component" value="Unassembled WGS sequence"/>
</dbReference>
<dbReference type="EC" id="2.7.7.77" evidence="8"/>
<comment type="cofactor">
    <cofactor evidence="8">
        <name>Mg(2+)</name>
        <dbReference type="ChEBI" id="CHEBI:18420"/>
    </cofactor>
</comment>
<evidence type="ECO:0000256" key="7">
    <source>
        <dbReference type="ARBA" id="ARBA00023150"/>
    </source>
</evidence>
<gene>
    <name evidence="8 10" type="primary">mobA</name>
    <name evidence="10" type="ORF">B9Q37_22670</name>
</gene>
<comment type="function">
    <text evidence="8">Transfers a GMP moiety from GTP to Mo-molybdopterin (Mo-MPT) cofactor (Moco or molybdenum cofactor) to form Mo-molybdopterin guanine dinucleotide (Mo-MGD) cofactor.</text>
</comment>
<sequence length="194" mass="21455">MNLSQEIIGVVLAGGRATRMGGKDKGLQLLNGKPLWQCVADTLAGQVTTLAISANRHIDTYQHSGYAVYQDNIEDYPGPLAGMLSVMQQSNGEWFLFCPCDTPFIPSCLVERLVQLRGTASVVWVHDGERDHPAIALMHRSLVSSLEAYLAAGERRVMVFMRQSGGHPVDFSDFKSAFVNVNTSEDLQRMQEKR</sequence>
<feature type="binding site" evidence="8">
    <location>
        <position position="25"/>
    </location>
    <ligand>
        <name>GTP</name>
        <dbReference type="ChEBI" id="CHEBI:37565"/>
    </ligand>
</feature>
<feature type="binding site" evidence="8">
    <location>
        <position position="101"/>
    </location>
    <ligand>
        <name>Mg(2+)</name>
        <dbReference type="ChEBI" id="CHEBI:18420"/>
    </ligand>
</feature>
<keyword evidence="5 8" id="KW-0460">Magnesium</keyword>
<evidence type="ECO:0000256" key="4">
    <source>
        <dbReference type="ARBA" id="ARBA00022741"/>
    </source>
</evidence>
<comment type="caution">
    <text evidence="8">Lacks conserved residue(s) required for the propagation of feature annotation.</text>
</comment>
<dbReference type="GO" id="GO:1902758">
    <property type="term" value="P:bis(molybdopterin guanine dinucleotide)molybdenum biosynthetic process"/>
    <property type="evidence" value="ECO:0007669"/>
    <property type="project" value="TreeGrafter"/>
</dbReference>
<keyword evidence="7 8" id="KW-0501">Molybdenum cofactor biosynthesis</keyword>
<comment type="caution">
    <text evidence="10">The sequence shown here is derived from an EMBL/GenBank/DDBJ whole genome shotgun (WGS) entry which is preliminary data.</text>
</comment>
<proteinExistence type="inferred from homology"/>